<accession>A0A7I7KVE1</accession>
<dbReference type="InterPro" id="IPR009078">
    <property type="entry name" value="Ferritin-like_SF"/>
</dbReference>
<dbReference type="KEGG" id="mcoo:MCOO_18120"/>
<keyword evidence="1" id="KW-1133">Transmembrane helix</keyword>
<keyword evidence="1" id="KW-0812">Transmembrane</keyword>
<evidence type="ECO:0000313" key="2">
    <source>
        <dbReference type="EMBL" id="BBX45797.1"/>
    </source>
</evidence>
<evidence type="ECO:0008006" key="4">
    <source>
        <dbReference type="Google" id="ProtNLM"/>
    </source>
</evidence>
<name>A0A7I7KVE1_9MYCO</name>
<proteinExistence type="predicted"/>
<evidence type="ECO:0000313" key="3">
    <source>
        <dbReference type="Proteomes" id="UP000465866"/>
    </source>
</evidence>
<keyword evidence="3" id="KW-1185">Reference proteome</keyword>
<evidence type="ECO:0000256" key="1">
    <source>
        <dbReference type="SAM" id="Phobius"/>
    </source>
</evidence>
<gene>
    <name evidence="2" type="ORF">MCOO_18120</name>
</gene>
<feature type="transmembrane region" description="Helical" evidence="1">
    <location>
        <begin position="6"/>
        <end position="27"/>
    </location>
</feature>
<dbReference type="AlphaFoldDB" id="A0A7I7KVE1"/>
<reference evidence="2 3" key="1">
    <citation type="journal article" date="2019" name="Emerg. Microbes Infect.">
        <title>Comprehensive subspecies identification of 175 nontuberculous mycobacteria species based on 7547 genomic profiles.</title>
        <authorList>
            <person name="Matsumoto Y."/>
            <person name="Kinjo T."/>
            <person name="Motooka D."/>
            <person name="Nabeya D."/>
            <person name="Jung N."/>
            <person name="Uechi K."/>
            <person name="Horii T."/>
            <person name="Iida T."/>
            <person name="Fujita J."/>
            <person name="Nakamura S."/>
        </authorList>
    </citation>
    <scope>NUCLEOTIDE SEQUENCE [LARGE SCALE GENOMIC DNA]</scope>
    <source>
        <strain evidence="2 3">JCM 12404</strain>
    </source>
</reference>
<keyword evidence="1" id="KW-0472">Membrane</keyword>
<dbReference type="EMBL" id="AP022569">
    <property type="protein sequence ID" value="BBX45797.1"/>
    <property type="molecule type" value="Genomic_DNA"/>
</dbReference>
<feature type="transmembrane region" description="Helical" evidence="1">
    <location>
        <begin position="263"/>
        <end position="282"/>
    </location>
</feature>
<organism evidence="2 3">
    <name type="scientific">Mycobacterium cookii</name>
    <dbReference type="NCBI Taxonomy" id="1775"/>
    <lineage>
        <taxon>Bacteria</taxon>
        <taxon>Bacillati</taxon>
        <taxon>Actinomycetota</taxon>
        <taxon>Actinomycetes</taxon>
        <taxon>Mycobacteriales</taxon>
        <taxon>Mycobacteriaceae</taxon>
        <taxon>Mycobacterium</taxon>
    </lineage>
</organism>
<protein>
    <recommendedName>
        <fullName evidence="4">Diiron oxygenase</fullName>
    </recommendedName>
</protein>
<sequence>MPGALGTILWSLAVVLLVSLVLLFAFMRLVKRLKRGMDVGDDADYAATLTSLSEASVRHFNPYTDVDWEAPLFSVTENDPRWVLSTSDPLGSHPWYQAQPLDKRVAIGMWRQANMAKVGTQFEGILVRGLLHYAFWVPNGSPEYRYCVHESIEECSHSLMFQEIVNRIGVDVPGMPRWLRVLSPLVPFYAGPLPNAFFFGVLAGEVPFDYLQTNLLREPEPRSIHPIMQDLIAIHVAEEARHISFAHEYLHRRVPRLAWYTRFWLSLYVPVVMRMLGQAMVVPPRRFFRKFGIPRSVRRELYSGSPDSRQTLRNMFGDIRMLCDELGLMNPFALLMWRICRISGSASRYRSEPQRAHLPAPVNAA</sequence>
<dbReference type="InterPro" id="IPR025859">
    <property type="entry name" value="AurF/CmlI"/>
</dbReference>
<dbReference type="Proteomes" id="UP000465866">
    <property type="component" value="Chromosome"/>
</dbReference>
<dbReference type="Gene3D" id="1.10.620.20">
    <property type="entry name" value="Ribonucleotide Reductase, subunit A"/>
    <property type="match status" value="1"/>
</dbReference>
<dbReference type="Pfam" id="PF11583">
    <property type="entry name" value="AurF"/>
    <property type="match status" value="1"/>
</dbReference>
<dbReference type="GO" id="GO:0016491">
    <property type="term" value="F:oxidoreductase activity"/>
    <property type="evidence" value="ECO:0007669"/>
    <property type="project" value="InterPro"/>
</dbReference>
<dbReference type="InterPro" id="IPR012348">
    <property type="entry name" value="RNR-like"/>
</dbReference>
<dbReference type="SUPFAM" id="SSF47240">
    <property type="entry name" value="Ferritin-like"/>
    <property type="match status" value="1"/>
</dbReference>